<evidence type="ECO:0000313" key="1">
    <source>
        <dbReference type="EMBL" id="SEV92420.1"/>
    </source>
</evidence>
<dbReference type="RefSeq" id="WP_170841275.1">
    <property type="nucleotide sequence ID" value="NZ_FOJI01000002.1"/>
</dbReference>
<gene>
    <name evidence="1" type="ORF">SAMN05421659_102161</name>
</gene>
<evidence type="ECO:0000313" key="2">
    <source>
        <dbReference type="Proteomes" id="UP000199701"/>
    </source>
</evidence>
<organism evidence="1 2">
    <name type="scientific">[Clostridium] fimetarium</name>
    <dbReference type="NCBI Taxonomy" id="99656"/>
    <lineage>
        <taxon>Bacteria</taxon>
        <taxon>Bacillati</taxon>
        <taxon>Bacillota</taxon>
        <taxon>Clostridia</taxon>
        <taxon>Lachnospirales</taxon>
        <taxon>Lachnospiraceae</taxon>
    </lineage>
</organism>
<proteinExistence type="predicted"/>
<name>A0A1I0MV41_9FIRM</name>
<sequence>MMDIEKRTSVLKVLQDVQKMFFDESESKWYKYLDQAIEELEYAKE</sequence>
<reference evidence="1 2" key="1">
    <citation type="submission" date="2016-10" db="EMBL/GenBank/DDBJ databases">
        <authorList>
            <person name="de Groot N.N."/>
        </authorList>
    </citation>
    <scope>NUCLEOTIDE SEQUENCE [LARGE SCALE GENOMIC DNA]</scope>
    <source>
        <strain evidence="1 2">DSM 9179</strain>
    </source>
</reference>
<dbReference type="Proteomes" id="UP000199701">
    <property type="component" value="Unassembled WGS sequence"/>
</dbReference>
<dbReference type="STRING" id="99656.SAMN05421659_102161"/>
<dbReference type="EMBL" id="FOJI01000002">
    <property type="protein sequence ID" value="SEV92420.1"/>
    <property type="molecule type" value="Genomic_DNA"/>
</dbReference>
<dbReference type="AlphaFoldDB" id="A0A1I0MV41"/>
<keyword evidence="2" id="KW-1185">Reference proteome</keyword>
<protein>
    <submittedName>
        <fullName evidence="1">Uncharacterized protein</fullName>
    </submittedName>
</protein>
<accession>A0A1I0MV41</accession>